<dbReference type="InterPro" id="IPR029058">
    <property type="entry name" value="AB_hydrolase_fold"/>
</dbReference>
<organism evidence="8 9">
    <name type="scientific">Epicoccum nigrum</name>
    <name type="common">Soil fungus</name>
    <name type="synonym">Epicoccum purpurascens</name>
    <dbReference type="NCBI Taxonomy" id="105696"/>
    <lineage>
        <taxon>Eukaryota</taxon>
        <taxon>Fungi</taxon>
        <taxon>Dikarya</taxon>
        <taxon>Ascomycota</taxon>
        <taxon>Pezizomycotina</taxon>
        <taxon>Dothideomycetes</taxon>
        <taxon>Pleosporomycetidae</taxon>
        <taxon>Pleosporales</taxon>
        <taxon>Pleosporineae</taxon>
        <taxon>Didymellaceae</taxon>
        <taxon>Epicoccum</taxon>
    </lineage>
</organism>
<dbReference type="GO" id="GO:0016020">
    <property type="term" value="C:membrane"/>
    <property type="evidence" value="ECO:0007669"/>
    <property type="project" value="UniProtKB-SubCell"/>
</dbReference>
<evidence type="ECO:0000256" key="4">
    <source>
        <dbReference type="ARBA" id="ARBA00022824"/>
    </source>
</evidence>
<dbReference type="OMA" id="PLDANHH"/>
<evidence type="ECO:0000259" key="7">
    <source>
        <dbReference type="Pfam" id="PF12697"/>
    </source>
</evidence>
<evidence type="ECO:0000256" key="6">
    <source>
        <dbReference type="ARBA" id="ARBA00023136"/>
    </source>
</evidence>
<dbReference type="Pfam" id="PF12697">
    <property type="entry name" value="Abhydrolase_6"/>
    <property type="match status" value="1"/>
</dbReference>
<sequence>MDQENQLQPPADTLGIHQVYPVSRSQSNFAIDVVFVHGLGGDSFSTWTKDTCLWIRDLLPSSPFFQNARILTFGYDATAFLRPFERSTKGRTFTFAEALLSDLRDKRISPSAKCRPIIFLGHSLGGIVIKSALRHAHALDFLYGDILRATQALVFFGTPHQGADIAVWGAYLGGVGRAIGLRNTRVVDELERWSDPLVELTVTFAELAPRYEITTFFETKKTHGVMIVPEGSARIGQRNEQARGLIADHLGVCKFTANDPNWNIVRNRLDAIAEAMSVGVDIIFPSPPLADPVASSQTSA</sequence>
<keyword evidence="4" id="KW-0256">Endoplasmic reticulum</keyword>
<dbReference type="SUPFAM" id="SSF53474">
    <property type="entry name" value="alpha/beta-Hydrolases"/>
    <property type="match status" value="1"/>
</dbReference>
<feature type="domain" description="AB hydrolase-1" evidence="7">
    <location>
        <begin position="33"/>
        <end position="183"/>
    </location>
</feature>
<keyword evidence="9" id="KW-1185">Reference proteome</keyword>
<dbReference type="STRING" id="105696.A0A1Y2LH92"/>
<dbReference type="InParanoid" id="A0A1Y2LH92"/>
<dbReference type="PANTHER" id="PTHR48182">
    <property type="entry name" value="PROTEIN SERAC1"/>
    <property type="match status" value="1"/>
</dbReference>
<name>A0A1Y2LH92_EPING</name>
<gene>
    <name evidence="8" type="ORF">B5807_12089</name>
</gene>
<evidence type="ECO:0000256" key="3">
    <source>
        <dbReference type="ARBA" id="ARBA00004370"/>
    </source>
</evidence>
<evidence type="ECO:0000256" key="2">
    <source>
        <dbReference type="ARBA" id="ARBA00004240"/>
    </source>
</evidence>
<proteinExistence type="predicted"/>
<dbReference type="InterPro" id="IPR000073">
    <property type="entry name" value="AB_hydrolase_1"/>
</dbReference>
<dbReference type="GO" id="GO:0005783">
    <property type="term" value="C:endoplasmic reticulum"/>
    <property type="evidence" value="ECO:0007669"/>
    <property type="project" value="UniProtKB-SubCell"/>
</dbReference>
<comment type="subcellular location">
    <subcellularLocation>
        <location evidence="2">Endoplasmic reticulum</location>
    </subcellularLocation>
    <subcellularLocation>
        <location evidence="3">Membrane</location>
    </subcellularLocation>
    <subcellularLocation>
        <location evidence="1">Mitochondrion</location>
    </subcellularLocation>
</comment>
<dbReference type="GO" id="GO:0005739">
    <property type="term" value="C:mitochondrion"/>
    <property type="evidence" value="ECO:0007669"/>
    <property type="project" value="UniProtKB-SubCell"/>
</dbReference>
<keyword evidence="5" id="KW-0496">Mitochondrion</keyword>
<evidence type="ECO:0000256" key="5">
    <source>
        <dbReference type="ARBA" id="ARBA00023128"/>
    </source>
</evidence>
<protein>
    <recommendedName>
        <fullName evidence="7">AB hydrolase-1 domain-containing protein</fullName>
    </recommendedName>
</protein>
<keyword evidence="6" id="KW-0472">Membrane</keyword>
<evidence type="ECO:0000256" key="1">
    <source>
        <dbReference type="ARBA" id="ARBA00004173"/>
    </source>
</evidence>
<dbReference type="InterPro" id="IPR052374">
    <property type="entry name" value="SERAC1"/>
</dbReference>
<evidence type="ECO:0000313" key="8">
    <source>
        <dbReference type="EMBL" id="OSS43251.1"/>
    </source>
</evidence>
<dbReference type="AlphaFoldDB" id="A0A1Y2LH92"/>
<reference evidence="8 9" key="1">
    <citation type="journal article" date="2017" name="Genome Announc.">
        <title>Genome sequence of the saprophytic ascomycete Epicoccum nigrum ICMP 19927 strain isolated from New Zealand.</title>
        <authorList>
            <person name="Fokin M."/>
            <person name="Fleetwood D."/>
            <person name="Weir B.S."/>
            <person name="Villas-Boas S.G."/>
        </authorList>
    </citation>
    <scope>NUCLEOTIDE SEQUENCE [LARGE SCALE GENOMIC DNA]</scope>
    <source>
        <strain evidence="8 9">ICMP 19927</strain>
    </source>
</reference>
<evidence type="ECO:0000313" key="9">
    <source>
        <dbReference type="Proteomes" id="UP000193240"/>
    </source>
</evidence>
<dbReference type="EMBL" id="KZ107883">
    <property type="protein sequence ID" value="OSS43251.1"/>
    <property type="molecule type" value="Genomic_DNA"/>
</dbReference>
<accession>A0A1Y2LH92</accession>
<dbReference type="Proteomes" id="UP000193240">
    <property type="component" value="Unassembled WGS sequence"/>
</dbReference>
<dbReference type="Gene3D" id="3.40.50.1820">
    <property type="entry name" value="alpha/beta hydrolase"/>
    <property type="match status" value="1"/>
</dbReference>
<dbReference type="PANTHER" id="PTHR48182:SF2">
    <property type="entry name" value="PROTEIN SERAC1"/>
    <property type="match status" value="1"/>
</dbReference>